<evidence type="ECO:0000256" key="3">
    <source>
        <dbReference type="ARBA" id="ARBA00023125"/>
    </source>
</evidence>
<keyword evidence="6" id="KW-1160">Virus entry into host cell</keyword>
<comment type="caution">
    <text evidence="8">The sequence shown here is derived from an EMBL/GenBank/DDBJ whole genome shotgun (WGS) entry which is preliminary data.</text>
</comment>
<dbReference type="InterPro" id="IPR002104">
    <property type="entry name" value="Integrase_catalytic"/>
</dbReference>
<keyword evidence="2" id="KW-0229">DNA integration</keyword>
<evidence type="ECO:0000256" key="4">
    <source>
        <dbReference type="ARBA" id="ARBA00023172"/>
    </source>
</evidence>
<comment type="similarity">
    <text evidence="1">Belongs to the 'phage' integrase family.</text>
</comment>
<dbReference type="PANTHER" id="PTHR30629">
    <property type="entry name" value="PROPHAGE INTEGRASE"/>
    <property type="match status" value="1"/>
</dbReference>
<dbReference type="AlphaFoldDB" id="A0A644TGL2"/>
<keyword evidence="3" id="KW-0238">DNA-binding</keyword>
<dbReference type="InterPro" id="IPR013762">
    <property type="entry name" value="Integrase-like_cat_sf"/>
</dbReference>
<dbReference type="InterPro" id="IPR011010">
    <property type="entry name" value="DNA_brk_join_enz"/>
</dbReference>
<dbReference type="SUPFAM" id="SSF56349">
    <property type="entry name" value="DNA breaking-rejoining enzymes"/>
    <property type="match status" value="1"/>
</dbReference>
<feature type="domain" description="Tyr recombinase" evidence="7">
    <location>
        <begin position="186"/>
        <end position="385"/>
    </location>
</feature>
<protein>
    <recommendedName>
        <fullName evidence="7">Tyr recombinase domain-containing protein</fullName>
    </recommendedName>
</protein>
<dbReference type="GO" id="GO:0003677">
    <property type="term" value="F:DNA binding"/>
    <property type="evidence" value="ECO:0007669"/>
    <property type="project" value="UniProtKB-KW"/>
</dbReference>
<accession>A0A644TGL2</accession>
<evidence type="ECO:0000313" key="8">
    <source>
        <dbReference type="EMBL" id="MPL65994.1"/>
    </source>
</evidence>
<dbReference type="PANTHER" id="PTHR30629:SF2">
    <property type="entry name" value="PROPHAGE INTEGRASE INTS-RELATED"/>
    <property type="match status" value="1"/>
</dbReference>
<dbReference type="Gene3D" id="1.10.443.10">
    <property type="entry name" value="Intergrase catalytic core"/>
    <property type="match status" value="1"/>
</dbReference>
<evidence type="ECO:0000256" key="2">
    <source>
        <dbReference type="ARBA" id="ARBA00022908"/>
    </source>
</evidence>
<dbReference type="GO" id="GO:0015074">
    <property type="term" value="P:DNA integration"/>
    <property type="evidence" value="ECO:0007669"/>
    <property type="project" value="UniProtKB-KW"/>
</dbReference>
<proteinExistence type="inferred from homology"/>
<dbReference type="GO" id="GO:0044826">
    <property type="term" value="P:viral genome integration into host DNA"/>
    <property type="evidence" value="ECO:0007669"/>
    <property type="project" value="UniProtKB-KW"/>
</dbReference>
<dbReference type="GO" id="GO:0046718">
    <property type="term" value="P:symbiont entry into host cell"/>
    <property type="evidence" value="ECO:0007669"/>
    <property type="project" value="UniProtKB-KW"/>
</dbReference>
<dbReference type="Gene3D" id="1.10.150.130">
    <property type="match status" value="1"/>
</dbReference>
<dbReference type="Pfam" id="PF00589">
    <property type="entry name" value="Phage_integrase"/>
    <property type="match status" value="1"/>
</dbReference>
<sequence>MGRPKEAIRAQLISGTDRYRVIFAEHPEWYFNTRFIDSEVAKQWAKKNKEMLFAERQKETLSFRALGENFFKPGSPWRTDQESSGVKRIDQMYKVYNRMLTQHILPALGDKNAATILGKEIKTAINETTTRDGRPLARATKNRCLYIISMMYKWWISQGIVTSNPVDSVTKYNDSPENPRGAIPREDRAKMFPDDIEALIEFWGSTMWAAFFSIMNDTGARNGEPRALIWGDIDLDREFIPLMKAIETGTTSKVKGTKNAKMKPGWPTKTTIEVLKRWRKESPYNQDADWIFVYSRKGGAKKPVSNEAVLKAFNVAMELNGYGDRGWTPYWLRHTFITYGQESLSREDIKLLAGDYHHIDEYDHTDEEALYKKGLSAKKKLDVQRAI</sequence>
<organism evidence="8">
    <name type="scientific">bioreactor metagenome</name>
    <dbReference type="NCBI Taxonomy" id="1076179"/>
    <lineage>
        <taxon>unclassified sequences</taxon>
        <taxon>metagenomes</taxon>
        <taxon>ecological metagenomes</taxon>
    </lineage>
</organism>
<name>A0A644TGL2_9ZZZZ</name>
<evidence type="ECO:0000256" key="5">
    <source>
        <dbReference type="ARBA" id="ARBA00023195"/>
    </source>
</evidence>
<dbReference type="GO" id="GO:0006310">
    <property type="term" value="P:DNA recombination"/>
    <property type="evidence" value="ECO:0007669"/>
    <property type="project" value="UniProtKB-KW"/>
</dbReference>
<dbReference type="EMBL" id="VSSQ01000030">
    <property type="protein sequence ID" value="MPL65994.1"/>
    <property type="molecule type" value="Genomic_DNA"/>
</dbReference>
<reference evidence="8" key="1">
    <citation type="submission" date="2019-08" db="EMBL/GenBank/DDBJ databases">
        <authorList>
            <person name="Kucharzyk K."/>
            <person name="Murdoch R.W."/>
            <person name="Higgins S."/>
            <person name="Loffler F."/>
        </authorList>
    </citation>
    <scope>NUCLEOTIDE SEQUENCE</scope>
</reference>
<dbReference type="GO" id="GO:0075713">
    <property type="term" value="P:establishment of integrated proviral latency"/>
    <property type="evidence" value="ECO:0007669"/>
    <property type="project" value="UniProtKB-KW"/>
</dbReference>
<gene>
    <name evidence="8" type="ORF">SDC9_11662</name>
</gene>
<keyword evidence="4" id="KW-0233">DNA recombination</keyword>
<evidence type="ECO:0000256" key="1">
    <source>
        <dbReference type="ARBA" id="ARBA00008857"/>
    </source>
</evidence>
<dbReference type="InterPro" id="IPR010998">
    <property type="entry name" value="Integrase_recombinase_N"/>
</dbReference>
<dbReference type="PROSITE" id="PS51898">
    <property type="entry name" value="TYR_RECOMBINASE"/>
    <property type="match status" value="1"/>
</dbReference>
<dbReference type="InterPro" id="IPR050808">
    <property type="entry name" value="Phage_Integrase"/>
</dbReference>
<evidence type="ECO:0000259" key="7">
    <source>
        <dbReference type="PROSITE" id="PS51898"/>
    </source>
</evidence>
<keyword evidence="5" id="KW-1179">Viral genome integration</keyword>
<evidence type="ECO:0000256" key="6">
    <source>
        <dbReference type="ARBA" id="ARBA00023296"/>
    </source>
</evidence>